<evidence type="ECO:0000313" key="1">
    <source>
        <dbReference type="EMBL" id="CAB4263559.1"/>
    </source>
</evidence>
<evidence type="ECO:0000313" key="2">
    <source>
        <dbReference type="Proteomes" id="UP000507222"/>
    </source>
</evidence>
<reference evidence="1 2" key="1">
    <citation type="submission" date="2020-05" db="EMBL/GenBank/DDBJ databases">
        <authorList>
            <person name="Campoy J."/>
            <person name="Schneeberger K."/>
            <person name="Spophaly S."/>
        </authorList>
    </citation>
    <scope>NUCLEOTIDE SEQUENCE [LARGE SCALE GENOMIC DNA]</scope>
    <source>
        <strain evidence="1">PruArmRojPasFocal</strain>
    </source>
</reference>
<organism evidence="1 2">
    <name type="scientific">Prunus armeniaca</name>
    <name type="common">Apricot</name>
    <name type="synonym">Armeniaca vulgaris</name>
    <dbReference type="NCBI Taxonomy" id="36596"/>
    <lineage>
        <taxon>Eukaryota</taxon>
        <taxon>Viridiplantae</taxon>
        <taxon>Streptophyta</taxon>
        <taxon>Embryophyta</taxon>
        <taxon>Tracheophyta</taxon>
        <taxon>Spermatophyta</taxon>
        <taxon>Magnoliopsida</taxon>
        <taxon>eudicotyledons</taxon>
        <taxon>Gunneridae</taxon>
        <taxon>Pentapetalae</taxon>
        <taxon>rosids</taxon>
        <taxon>fabids</taxon>
        <taxon>Rosales</taxon>
        <taxon>Rosaceae</taxon>
        <taxon>Amygdaloideae</taxon>
        <taxon>Amygdaleae</taxon>
        <taxon>Prunus</taxon>
    </lineage>
</organism>
<protein>
    <submittedName>
        <fullName evidence="1">Uncharacterized protein</fullName>
    </submittedName>
</protein>
<proteinExistence type="predicted"/>
<sequence>MVVSAWPLPFGMGSRWAWATDRASAKAWEEFLGLSFRAFSKEEGLVQLYGPPSLCMELGRKN</sequence>
<dbReference type="AlphaFoldDB" id="A0A6J5TIZ1"/>
<gene>
    <name evidence="1" type="ORF">CURHAP_LOCUS4031</name>
</gene>
<dbReference type="EMBL" id="CAEKDK010000001">
    <property type="protein sequence ID" value="CAB4263559.1"/>
    <property type="molecule type" value="Genomic_DNA"/>
</dbReference>
<dbReference type="Proteomes" id="UP000507222">
    <property type="component" value="Unassembled WGS sequence"/>
</dbReference>
<accession>A0A6J5TIZ1</accession>
<name>A0A6J5TIZ1_PRUAR</name>